<evidence type="ECO:0000313" key="4">
    <source>
        <dbReference type="Proteomes" id="UP001165378"/>
    </source>
</evidence>
<gene>
    <name evidence="3" type="ORF">LZ495_42590</name>
</gene>
<keyword evidence="2" id="KW-0472">Membrane</keyword>
<feature type="transmembrane region" description="Helical" evidence="2">
    <location>
        <begin position="6"/>
        <end position="29"/>
    </location>
</feature>
<feature type="region of interest" description="Disordered" evidence="1">
    <location>
        <begin position="31"/>
        <end position="81"/>
    </location>
</feature>
<keyword evidence="4" id="KW-1185">Reference proteome</keyword>
<evidence type="ECO:0000313" key="3">
    <source>
        <dbReference type="EMBL" id="MCF2533878.1"/>
    </source>
</evidence>
<evidence type="ECO:0000256" key="1">
    <source>
        <dbReference type="SAM" id="MobiDB-lite"/>
    </source>
</evidence>
<feature type="compositionally biased region" description="Basic and acidic residues" evidence="1">
    <location>
        <begin position="31"/>
        <end position="41"/>
    </location>
</feature>
<name>A0AA41U4M5_9ACTN</name>
<organism evidence="3 4">
    <name type="scientific">Yinghuangia soli</name>
    <dbReference type="NCBI Taxonomy" id="2908204"/>
    <lineage>
        <taxon>Bacteria</taxon>
        <taxon>Bacillati</taxon>
        <taxon>Actinomycetota</taxon>
        <taxon>Actinomycetes</taxon>
        <taxon>Kitasatosporales</taxon>
        <taxon>Streptomycetaceae</taxon>
        <taxon>Yinghuangia</taxon>
    </lineage>
</organism>
<proteinExistence type="predicted"/>
<keyword evidence="2" id="KW-1133">Transmembrane helix</keyword>
<dbReference type="Proteomes" id="UP001165378">
    <property type="component" value="Unassembled WGS sequence"/>
</dbReference>
<accession>A0AA41U4M5</accession>
<dbReference type="RefSeq" id="WP_235058641.1">
    <property type="nucleotide sequence ID" value="NZ_JAKFHA010000064.1"/>
</dbReference>
<keyword evidence="2" id="KW-0812">Transmembrane</keyword>
<reference evidence="3" key="1">
    <citation type="submission" date="2022-01" db="EMBL/GenBank/DDBJ databases">
        <title>Genome-Based Taxonomic Classification of the Phylum Actinobacteria.</title>
        <authorList>
            <person name="Gao Y."/>
        </authorList>
    </citation>
    <scope>NUCLEOTIDE SEQUENCE</scope>
    <source>
        <strain evidence="3">KLBMP 8922</strain>
    </source>
</reference>
<dbReference type="EMBL" id="JAKFHA010000064">
    <property type="protein sequence ID" value="MCF2533878.1"/>
    <property type="molecule type" value="Genomic_DNA"/>
</dbReference>
<evidence type="ECO:0000256" key="2">
    <source>
        <dbReference type="SAM" id="Phobius"/>
    </source>
</evidence>
<sequence>MSSVRWIVTGLGVGVVGGFVGGFVGRLMTRPRPETRQDRTWLPDGPGVPVRELSGPDRKLPGNPQPVAVGGPVADYGADPV</sequence>
<dbReference type="AlphaFoldDB" id="A0AA41U4M5"/>
<comment type="caution">
    <text evidence="3">The sequence shown here is derived from an EMBL/GenBank/DDBJ whole genome shotgun (WGS) entry which is preliminary data.</text>
</comment>
<protein>
    <submittedName>
        <fullName evidence="3">Uncharacterized protein</fullName>
    </submittedName>
</protein>